<organism evidence="6 7">
    <name type="scientific">Phyllosticta citriasiana</name>
    <dbReference type="NCBI Taxonomy" id="595635"/>
    <lineage>
        <taxon>Eukaryota</taxon>
        <taxon>Fungi</taxon>
        <taxon>Dikarya</taxon>
        <taxon>Ascomycota</taxon>
        <taxon>Pezizomycotina</taxon>
        <taxon>Dothideomycetes</taxon>
        <taxon>Dothideomycetes incertae sedis</taxon>
        <taxon>Botryosphaeriales</taxon>
        <taxon>Phyllostictaceae</taxon>
        <taxon>Phyllosticta</taxon>
    </lineage>
</organism>
<evidence type="ECO:0000259" key="3">
    <source>
        <dbReference type="Pfam" id="PF22786"/>
    </source>
</evidence>
<name>A0ABR1KER0_9PEZI</name>
<accession>A0ABR1KER0</accession>
<feature type="region of interest" description="Disordered" evidence="1">
    <location>
        <begin position="1"/>
        <end position="65"/>
    </location>
</feature>
<evidence type="ECO:0000259" key="4">
    <source>
        <dbReference type="Pfam" id="PF26150"/>
    </source>
</evidence>
<dbReference type="Proteomes" id="UP001363622">
    <property type="component" value="Unassembled WGS sequence"/>
</dbReference>
<dbReference type="Pfam" id="PF26174">
    <property type="entry name" value="LEA-2_1"/>
    <property type="match status" value="1"/>
</dbReference>
<evidence type="ECO:0000256" key="2">
    <source>
        <dbReference type="SAM" id="Phobius"/>
    </source>
</evidence>
<protein>
    <recommendedName>
        <fullName evidence="8">Pre-rRNA processing protein</fullName>
    </recommendedName>
</protein>
<gene>
    <name evidence="6" type="ORF">IWZ03DRAFT_352393</name>
</gene>
<feature type="domain" description="Tag1 C-terminal" evidence="3">
    <location>
        <begin position="477"/>
        <end position="589"/>
    </location>
</feature>
<evidence type="ECO:0000313" key="7">
    <source>
        <dbReference type="Proteomes" id="UP001363622"/>
    </source>
</evidence>
<evidence type="ECO:0008006" key="8">
    <source>
        <dbReference type="Google" id="ProtNLM"/>
    </source>
</evidence>
<keyword evidence="2" id="KW-1133">Transmembrane helix</keyword>
<feature type="compositionally biased region" description="Polar residues" evidence="1">
    <location>
        <begin position="1"/>
        <end position="22"/>
    </location>
</feature>
<keyword evidence="2" id="KW-0472">Membrane</keyword>
<dbReference type="EMBL" id="JBBPHU010000011">
    <property type="protein sequence ID" value="KAK7512077.1"/>
    <property type="molecule type" value="Genomic_DNA"/>
</dbReference>
<dbReference type="InterPro" id="IPR059066">
    <property type="entry name" value="Ig_Tag1-like_5th"/>
</dbReference>
<reference evidence="6 7" key="1">
    <citation type="submission" date="2024-04" db="EMBL/GenBank/DDBJ databases">
        <title>Phyllosticta paracitricarpa is synonymous to the EU quarantine fungus P. citricarpa based on phylogenomic analyses.</title>
        <authorList>
            <consortium name="Lawrence Berkeley National Laboratory"/>
            <person name="Van Ingen-Buijs V.A."/>
            <person name="Van Westerhoven A.C."/>
            <person name="Haridas S."/>
            <person name="Skiadas P."/>
            <person name="Martin F."/>
            <person name="Groenewald J.Z."/>
            <person name="Crous P.W."/>
            <person name="Seidl M.F."/>
        </authorList>
    </citation>
    <scope>NUCLEOTIDE SEQUENCE [LARGE SCALE GENOMIC DNA]</scope>
    <source>
        <strain evidence="6 7">CBS 123371</strain>
    </source>
</reference>
<dbReference type="InterPro" id="IPR059065">
    <property type="entry name" value="Ig_Tag1-like_4th"/>
</dbReference>
<dbReference type="PANTHER" id="PTHR35895">
    <property type="entry name" value="CHROMOSOME 16, WHOLE GENOME SHOTGUN SEQUENCE"/>
    <property type="match status" value="1"/>
</dbReference>
<proteinExistence type="predicted"/>
<evidence type="ECO:0000259" key="5">
    <source>
        <dbReference type="Pfam" id="PF26153"/>
    </source>
</evidence>
<feature type="domain" description="Tag1-like fourth Ig-like" evidence="4">
    <location>
        <begin position="607"/>
        <end position="723"/>
    </location>
</feature>
<dbReference type="PANTHER" id="PTHR35895:SF3">
    <property type="entry name" value="PRE-RRNA PROCESSING PROTEIN"/>
    <property type="match status" value="1"/>
</dbReference>
<keyword evidence="7" id="KW-1185">Reference proteome</keyword>
<sequence length="864" mass="93570">MSDTPWGSTATPNSRPASTMSAKSKHSTRKPPPPEDEDTEQTPLLARDERTDEEDDDDDTIQRPTRSQAAWSLLGCLRRDTEERKTRWPSLVALLILCLLVILIMVVGFFAPAAVEQYAKEAVVFEPTGLSFQSLTPEGVSVRVQGDFKMDASRVDTKSVRDFGRFGTWLARSVQSGETKVQVVLPDYSSDVVGSAIIPPLRVDIRNGHTTHVDFVADLKPGSFDSVRDMANDWMHGRLSKLKVEGNAQVPLKSGIFPLGTTSIQELFVFGGNAIPSVPAYEIEGLKVHEKILPDARKGVEALVSLSVDNQFPLDLTVPALGFGILVANCEPEDPYIMVADAITDPILISPYTNVLVNVTGVVRQIPDELMENCPGKEKSPLDLLINDYIHGEDPKVYVRGSDSPDVNTPRWITDLMSDITVPVPFPRELPQNLLKNFSLSDVHFRLPSVSADPGTPEAQPRIDAKVKALVGLPEQMNLPINVDKVRADADIFYHGKKLGYLDLNKWQPANATRVHGKNETGLLVQSEVKNAPLFITDEDQFTKVVQALLLGKESLVLSVKAEVDVEMVTGLGSFKIQKIPAKGVVPVKPIGSGGGGSGHSPFSHLSPQIGNLSIVETTPDSIRMTAHVNFTNPTKYSADVPYADIFILTNGTVMGHVTAHDLAIGPGNNTNILVEAVWDPAGMSGGDGKAVGRELLSQWLSGWNTTLELKTHNATIPALPSLGYALSPMGVKLATPKLGGDDGPHFIRGATMHLLSSTAIFTLASPLRATTLYVTYLNATALYHTNPVGRIEYDLPFAVPPGLSESPRLPVAWSLGSVGYEAVRKALGGQLRLNASADVGLKVGRWQERVWFVGHGLGASVRL</sequence>
<dbReference type="InterPro" id="IPR046368">
    <property type="entry name" value="Tag1"/>
</dbReference>
<feature type="domain" description="Tag1-like fifth Ig-like" evidence="5">
    <location>
        <begin position="742"/>
        <end position="852"/>
    </location>
</feature>
<dbReference type="Pfam" id="PF26153">
    <property type="entry name" value="LEA-2L_5"/>
    <property type="match status" value="1"/>
</dbReference>
<keyword evidence="2" id="KW-0812">Transmembrane</keyword>
<dbReference type="Pfam" id="PF26150">
    <property type="entry name" value="LEA-2_4"/>
    <property type="match status" value="1"/>
</dbReference>
<comment type="caution">
    <text evidence="6">The sequence shown here is derived from an EMBL/GenBank/DDBJ whole genome shotgun (WGS) entry which is preliminary data.</text>
</comment>
<dbReference type="Pfam" id="PF22786">
    <property type="entry name" value="Tag1_C"/>
    <property type="match status" value="1"/>
</dbReference>
<feature type="transmembrane region" description="Helical" evidence="2">
    <location>
        <begin position="88"/>
        <end position="111"/>
    </location>
</feature>
<evidence type="ECO:0000256" key="1">
    <source>
        <dbReference type="SAM" id="MobiDB-lite"/>
    </source>
</evidence>
<evidence type="ECO:0000313" key="6">
    <source>
        <dbReference type="EMBL" id="KAK7512077.1"/>
    </source>
</evidence>
<dbReference type="InterPro" id="IPR055011">
    <property type="entry name" value="Tag1_C"/>
</dbReference>